<dbReference type="InterPro" id="IPR036271">
    <property type="entry name" value="Tet_transcr_reg_TetR-rel_C_sf"/>
</dbReference>
<dbReference type="PANTHER" id="PTHR30055:SF234">
    <property type="entry name" value="HTH-TYPE TRANSCRIPTIONAL REGULATOR BETI"/>
    <property type="match status" value="1"/>
</dbReference>
<reference evidence="6 7" key="1">
    <citation type="submission" date="2015-02" db="EMBL/GenBank/DDBJ databases">
        <title>Draft genome sequences of ten Microbacterium spp. with emphasis on heavy metal contaminated environments.</title>
        <authorList>
            <person name="Corretto E."/>
        </authorList>
    </citation>
    <scope>NUCLEOTIDE SEQUENCE [LARGE SCALE GENOMIC DNA]</scope>
    <source>
        <strain evidence="6 7">ARN176</strain>
    </source>
</reference>
<keyword evidence="2 4" id="KW-0238">DNA-binding</keyword>
<organism evidence="6 7">
    <name type="scientific">Microbacterium azadirachtae</name>
    <dbReference type="NCBI Taxonomy" id="582680"/>
    <lineage>
        <taxon>Bacteria</taxon>
        <taxon>Bacillati</taxon>
        <taxon>Actinomycetota</taxon>
        <taxon>Actinomycetes</taxon>
        <taxon>Micrococcales</taxon>
        <taxon>Microbacteriaceae</taxon>
        <taxon>Microbacterium</taxon>
    </lineage>
</organism>
<dbReference type="STRING" id="582680.RS86_01156"/>
<evidence type="ECO:0000256" key="4">
    <source>
        <dbReference type="PROSITE-ProRule" id="PRU00335"/>
    </source>
</evidence>
<dbReference type="SUPFAM" id="SSF48498">
    <property type="entry name" value="Tetracyclin repressor-like, C-terminal domain"/>
    <property type="match status" value="1"/>
</dbReference>
<dbReference type="Pfam" id="PF00440">
    <property type="entry name" value="TetR_N"/>
    <property type="match status" value="1"/>
</dbReference>
<dbReference type="SUPFAM" id="SSF46689">
    <property type="entry name" value="Homeodomain-like"/>
    <property type="match status" value="1"/>
</dbReference>
<dbReference type="InterPro" id="IPR001647">
    <property type="entry name" value="HTH_TetR"/>
</dbReference>
<name>A0A0F0LLN3_9MICO</name>
<dbReference type="PATRIC" id="fig|582680.6.peg.1191"/>
<dbReference type="AlphaFoldDB" id="A0A0F0LLN3"/>
<dbReference type="InterPro" id="IPR050109">
    <property type="entry name" value="HTH-type_TetR-like_transc_reg"/>
</dbReference>
<dbReference type="Gene3D" id="1.10.357.10">
    <property type="entry name" value="Tetracycline Repressor, domain 2"/>
    <property type="match status" value="1"/>
</dbReference>
<feature type="domain" description="HTH tetR-type" evidence="5">
    <location>
        <begin position="15"/>
        <end position="73"/>
    </location>
</feature>
<comment type="caution">
    <text evidence="6">The sequence shown here is derived from an EMBL/GenBank/DDBJ whole genome shotgun (WGS) entry which is preliminary data.</text>
</comment>
<feature type="DNA-binding region" description="H-T-H motif" evidence="4">
    <location>
        <begin position="36"/>
        <end position="55"/>
    </location>
</feature>
<dbReference type="RefSeq" id="WP_045271273.1">
    <property type="nucleotide sequence ID" value="NZ_JYIX01000030.1"/>
</dbReference>
<dbReference type="PROSITE" id="PS50977">
    <property type="entry name" value="HTH_TETR_2"/>
    <property type="match status" value="1"/>
</dbReference>
<keyword evidence="7" id="KW-1185">Reference proteome</keyword>
<gene>
    <name evidence="6" type="ORF">RS86_01156</name>
</gene>
<evidence type="ECO:0000256" key="3">
    <source>
        <dbReference type="ARBA" id="ARBA00023163"/>
    </source>
</evidence>
<keyword evidence="1" id="KW-0805">Transcription regulation</keyword>
<evidence type="ECO:0000259" key="5">
    <source>
        <dbReference type="PROSITE" id="PS50977"/>
    </source>
</evidence>
<keyword evidence="3" id="KW-0804">Transcription</keyword>
<dbReference type="GO" id="GO:0003700">
    <property type="term" value="F:DNA-binding transcription factor activity"/>
    <property type="evidence" value="ECO:0007669"/>
    <property type="project" value="TreeGrafter"/>
</dbReference>
<dbReference type="PANTHER" id="PTHR30055">
    <property type="entry name" value="HTH-TYPE TRANSCRIPTIONAL REGULATOR RUTR"/>
    <property type="match status" value="1"/>
</dbReference>
<dbReference type="EMBL" id="JYIX01000030">
    <property type="protein sequence ID" value="KJL34058.1"/>
    <property type="molecule type" value="Genomic_DNA"/>
</dbReference>
<accession>A0A0F0LLN3</accession>
<evidence type="ECO:0000313" key="6">
    <source>
        <dbReference type="EMBL" id="KJL34058.1"/>
    </source>
</evidence>
<evidence type="ECO:0000256" key="2">
    <source>
        <dbReference type="ARBA" id="ARBA00023125"/>
    </source>
</evidence>
<dbReference type="InterPro" id="IPR009057">
    <property type="entry name" value="Homeodomain-like_sf"/>
</dbReference>
<dbReference type="Proteomes" id="UP000033740">
    <property type="component" value="Unassembled WGS sequence"/>
</dbReference>
<dbReference type="GO" id="GO:0000976">
    <property type="term" value="F:transcription cis-regulatory region binding"/>
    <property type="evidence" value="ECO:0007669"/>
    <property type="project" value="TreeGrafter"/>
</dbReference>
<evidence type="ECO:0000256" key="1">
    <source>
        <dbReference type="ARBA" id="ARBA00023015"/>
    </source>
</evidence>
<evidence type="ECO:0000313" key="7">
    <source>
        <dbReference type="Proteomes" id="UP000033740"/>
    </source>
</evidence>
<proteinExistence type="predicted"/>
<protein>
    <submittedName>
        <fullName evidence="6">Bacterial regulatory protein, tetR family</fullName>
    </submittedName>
</protein>
<sequence length="222" mass="23418">MTDTPAPRRQRRDAAENRAGILAAASQTLAVDPHASVDQIARAAGLSRRALYGHFDDRTALVHALISAGAARFNAVAQRVDDADSRIALARLTADLWREAAHVQVAAAIALDEAHVEETAAALAPLRRVLAALVRRGQEDDELRQDMAAPTLARLIEESARTVVTRTDASSPVAGDIAVRAVLSIAGLGWREIDTLIGAHPELSAAGTPDTLATIPAEEGRA</sequence>